<protein>
    <submittedName>
        <fullName evidence="2">Uncharacterized protein</fullName>
    </submittedName>
</protein>
<comment type="caution">
    <text evidence="2">The sequence shown here is derived from an EMBL/GenBank/DDBJ whole genome shotgun (WGS) entry which is preliminary data.</text>
</comment>
<reference evidence="2 3" key="1">
    <citation type="submission" date="2017-05" db="EMBL/GenBank/DDBJ databases">
        <title>The Genome Sequence of Enterococcus sp. 10A9_DIV0425.</title>
        <authorList>
            <consortium name="The Broad Institute Genomics Platform"/>
            <consortium name="The Broad Institute Genomic Center for Infectious Diseases"/>
            <person name="Earl A."/>
            <person name="Manson A."/>
            <person name="Schwartman J."/>
            <person name="Gilmore M."/>
            <person name="Abouelleil A."/>
            <person name="Cao P."/>
            <person name="Chapman S."/>
            <person name="Cusick C."/>
            <person name="Shea T."/>
            <person name="Young S."/>
            <person name="Neafsey D."/>
            <person name="Nusbaum C."/>
            <person name="Birren B."/>
        </authorList>
    </citation>
    <scope>NUCLEOTIDE SEQUENCE [LARGE SCALE GENOMIC DNA]</scope>
    <source>
        <strain evidence="2 3">10A9_DIV0425</strain>
    </source>
</reference>
<dbReference type="Proteomes" id="UP000194933">
    <property type="component" value="Unassembled WGS sequence"/>
</dbReference>
<feature type="compositionally biased region" description="Basic residues" evidence="1">
    <location>
        <begin position="387"/>
        <end position="397"/>
    </location>
</feature>
<evidence type="ECO:0000313" key="2">
    <source>
        <dbReference type="EMBL" id="OTP11381.1"/>
    </source>
</evidence>
<proteinExistence type="predicted"/>
<evidence type="ECO:0000256" key="1">
    <source>
        <dbReference type="SAM" id="MobiDB-lite"/>
    </source>
</evidence>
<gene>
    <name evidence="2" type="ORF">A5844_001516</name>
</gene>
<sequence length="3479" mass="398645">MPPKAKIPLKPKMPKKSEIPQAISREVIGKANNKRYDKNKSEDDQARLNYIANNIGQTLAPDSLLTLDGFLFLYSICQNARLVDPLEQQPIIKKKAPAFEATTRIDVRREGNQTRIYSFVSTSTINRERIQPLNTSHTMPHQSTSIALPFISASPFFGNQTFYHPTSTSTQSAAIDVAKMAHELSVFVHQKVHDLYQLVNCTTIRRTDQVNTLILTGESVEQTSFTTVCQEAIGKAETQNNQGMQQESEHTTFSSHYMTNSTEQGFLPFSAEETAQKLSKAFQASFENQHNTTRDSLNHVHNQVTETFWNGLTKLFYQFFSQHEHVAPTQEKKEPSGSLLSYFADWLLSTFSVNFGEQIPTNAQLEKKLNVPMSNHRTNNSLLNKTSQKKSKKKKQKNNQQELSPEMVPKSVSKAKTVLLPEGESYLSPFWHLAEDFFGKVDGFIEHFNFNVFPQLGAEARPIPAPVEEREVLISWKKLSVGTTIKINQIMSDYLNNLPSTVPNKGPLPDFWYDYETFQLRHKIQVVNQKVKDYLSEQGVPCAGLSGVELLNAIDNWEGKDGLVTKINRRKQLASVIREASGLPKIDLTYTQATNILFQWRNNNIFQEYSFEDRKPPTPKESQPTTLEELTTTQATTANAQTSATITTTLSPPEVDTTQLEYSEEIPSETQMKLEKVIQTYIHGYSFAKLLRETIPPNLAPFWYNLEVFKKRDQVEKVNKKVRVVVCNKGRRCRNMSAQTMFLEIRHWEKSKDAETVRTKKKKIADTILEASGLPARELTDPEVVGIILQWQNNNLFKSYKFKEIAPMRTETTVSLNENQSNVTIELPLETNSVKDQVEMASFSTTPSSSTSVKLSADALKINSIITAFFAGKSSPVPLSEKLPLFMDDVEVYKKRNETDHVNDKVKEFLCTQKEPCDGLSPLQLINALYWWVWKEGEEKKIARSKEVAEVILSSSGLAGQEVSDDRASTIIQQWRNNNIFKGYQFKEPKQIHTETTASVNETQSSPTTELPIEANSVVYQVDEVLPPTRPSTISEKPLEDIKKINSMITAFFEEKPSSVPISEKLPLFLYDEALYKKRNETQSMNDDVKKFLCEQKVTCEKLSSPQLIIATEEWVRKGKNKGKVARSKQVAEVIFNSSGIVGQEISDDRAATILLQWRENNIFQGYQFKYLMKRHNEPTTDGHQVITVVLNENQPNTTTHASQLKKGNGFNLPHSNITTGLPIDKRSDKSSTPKFQSPNTYNKRYLEFTEKINSIITAFLEGKPSPVPTTEIFPTCYHEGAYAVYQQRHETSKVNEAIKKFLCNQKIPCEGLSLLQLITATQGWIRKEGKEIEKTRSKEIAELILTSSGLASQKLSGFQANAIFLQWRNNNIFKDYKFHEPSSDARMIKNNEPVGMITYTNLYTYGVLSLEGAAMVNKFHMAYLNEHPLTLPTYEPILPFWYDFALFQKRNETAKANEAVILFLVKQQEFSEGLPSKPTAIIAHEWVHEKQTDAEILARQKQLALIILEGYGIRRNLTATEAVNTVLQWENNNVFKDYTFVELKQSALSEKQFRNEPLTENSKMGVVPDTIKDPDLEFVHEIVEDITNNITPTTRYSEPLPIFYYHLLLFQKRNETSAVNKKMQEFFTKEGIAVKESSSSELEKTTLQWLETGSTHDVSDKYERKQFLAYFLLKAYGVEDLRLGEFLSSTKVQAIFNQWKANTLLEGYTYQEITYTTIHHQLSKEEDPSVIRLNEQKKESHQIFADFIYDRTATISKNQSIQTIYYHRTLFEKREKTLAVNEAVRKFLLEQKVSLKNQSASELVRRMQGWIFEGPTYGTILKREEQVAQLLQKEYGLEEEERTVKEPRYLLLQWGNNNAQVGYSYKDTSTFEAIEISAIEANEEEKERIEAFTRENKVLSPTEDTSLGMEEKLPEWTEEQQENIRKKVITFLEARNIKMDASKPNELIIKIARWVTKEVEGKETTDFTKVKMLANIILGKKEEAVILEEKAQAILIKWLLDNIEEEAPTFTSTELTNQTIKTIETTSVQPSVSRKQIPKYEAPNWRDKNMMIQIAQFFRQEGVLKGESTIENILIAMGKWFTESGSGMSLSQGKLQTLSKVILKELNLYGGEGKEKISDKDTRLTIMKWVAENVLGSSIEGYMIKQILDSPNPSQFTIGHLRKLFEVEELRKGGYITLHTLRNVSKEEEEIVKKLWFLLLKDTLPNYFLETSTLADELPVSNYDSLMQLTGAKLLADLGIQTQFNQAEIQMLGTFIWDKISKNGIKRVEELRYTVLPALLAIAQLDPDLLREALEKGTYYEVALSTFIEYHQNGYLQLKEHHDTLSALFTAYQKEVLNWRRKQALAKEVVQTYLQHAKGQLVYKAFVLEQDYLLGKSLSINDYTSPDLGEWYKRLTKAVSDSFYPLDQKLIEFALAAFDPEEREFMFSPETELYEASAVFENTEFLPDTLMGDPIPIILKTTSKLEQTDLFVAVQGDEKRWYALKKLEREGGYIFYRVDKNSMDYLKYGLMDHKDIWSQGYKREGNAIRVGKRLFMFVPTIDQSKKLSQGEDMQPLIDAFSRKHSDKLYDDLYQSGDDKAILEQIWDVAKHIIPFYDCVTASIDKDVAVAVPSCTIDIVLLIPVFGQMTSLSSKFAFGMAKAMAKGGIRNAIRQGPRFTPKLSEIKSVLINIRRYLDPGIESITDGSKFVIRELVDLKNEVWVKKNVKQLLGKIDGLVKKTPTLPKDVIRTYLPGKGLEVPVKRMKDKSYLLVTNLETGDVYGRPFLLRGNRLEIFSGPVSFTEEQKALINRLASGIDPDQVFVVEPNLNSNAYGSGEVMSVLEAGKETRYFITLNGQKVPVRVTSIEEHGVRYDVVDGEKIYPVNYNGKEWYFEPATSPFISKEMADEVMKKMDEFESIEDPSTLSAPDEKELMWNRMGRSYIKINDHYIPLIELYEGGSHYNLVQKDVLRPMTVLVFDPENEQFRFETDLEKKRWEKSIKSILWGADALNLRDTEFPPANKIPNSAGRSEEWNKFREAEKYENKGSRVEDDSIPFQQLAQFMPEAKALVHNGLEWHTKNILNDILEILPEKPKLDFWVYIGLEPNNVPDYIKLFQEDLAKEYAKAQNYYETVEGICQNLLIRPSIAETKEGQYLAKMFKLEGLQNKEHILREAVQRLSSVTKKGARFLQKTAEWGFENIWIVSTKLIQKGPKKYFSSYNEVLSTQAYIPDLDPECRIIFFADAFHANPDLAPDENVIISKSETTIHETTHVVSATTDLLRYSKLPKGFTVKSGKMLMEEYNKKKQRIFKKEGFEQFVEQLAEYQNTPTLSRNTVWNALDTDHVLRVNLQMTDAEILMVIIRDFAEERDFEGIVRVARSLNDQQLGNGFRFLLSSLTYMNNYDYFEKDSELNKTQEQITDISDGTSATTEGSDRLTNEKKVKREIASTTKGFTKNIYQSFSNLVTMSIERSTSTQSNPKPIYDRKTNKYQKELSLQH</sequence>
<accession>A0A242K147</accession>
<keyword evidence="3" id="KW-1185">Reference proteome</keyword>
<dbReference type="RefSeq" id="WP_086284606.1">
    <property type="nucleotide sequence ID" value="NZ_NGMO01000002.1"/>
</dbReference>
<feature type="compositionally biased region" description="Polar residues" evidence="1">
    <location>
        <begin position="3398"/>
        <end position="3412"/>
    </location>
</feature>
<feature type="compositionally biased region" description="Basic and acidic residues" evidence="1">
    <location>
        <begin position="3463"/>
        <end position="3473"/>
    </location>
</feature>
<feature type="compositionally biased region" description="Polar residues" evidence="1">
    <location>
        <begin position="3451"/>
        <end position="3460"/>
    </location>
</feature>
<evidence type="ECO:0000313" key="3">
    <source>
        <dbReference type="Proteomes" id="UP000194933"/>
    </source>
</evidence>
<name>A0A242K147_9ENTE</name>
<feature type="region of interest" description="Disordered" evidence="1">
    <location>
        <begin position="370"/>
        <end position="409"/>
    </location>
</feature>
<feature type="region of interest" description="Disordered" evidence="1">
    <location>
        <begin position="3398"/>
        <end position="3419"/>
    </location>
</feature>
<feature type="region of interest" description="Disordered" evidence="1">
    <location>
        <begin position="1"/>
        <end position="24"/>
    </location>
</feature>
<dbReference type="NCBIfam" id="NF033898">
    <property type="entry name" value="QWxxN_dom"/>
    <property type="match status" value="8"/>
</dbReference>
<feature type="region of interest" description="Disordered" evidence="1">
    <location>
        <begin position="3451"/>
        <end position="3479"/>
    </location>
</feature>
<dbReference type="EMBL" id="NGMO01000002">
    <property type="protein sequence ID" value="OTP11381.1"/>
    <property type="molecule type" value="Genomic_DNA"/>
</dbReference>
<organism evidence="2 3">
    <name type="scientific">Candidatus Enterococcus wittei</name>
    <dbReference type="NCBI Taxonomy" id="1987383"/>
    <lineage>
        <taxon>Bacteria</taxon>
        <taxon>Bacillati</taxon>
        <taxon>Bacillota</taxon>
        <taxon>Bacilli</taxon>
        <taxon>Lactobacillales</taxon>
        <taxon>Enterococcaceae</taxon>
        <taxon>Enterococcus</taxon>
    </lineage>
</organism>